<dbReference type="Gene3D" id="3.20.20.370">
    <property type="entry name" value="Glycoside hydrolase/deacetylase"/>
    <property type="match status" value="1"/>
</dbReference>
<sequence length="413" mass="44462">MTGAGKRRSLAWGLGLGLLAYVGLPYALAQFAGLGLIREGRKARRELALTFDDGPDPQSTPAVLDALAAAGARATFFVLTPRARAHPDLIARMLAEGHQVEPHAQRHVHAWLRTPWGAARDPVRAARDLAAITGQPATLHRPPHGAYTLGTLWGQRRAGVRGAHWSVEGRDWHAASTPQGVRARLGRLVYPGAVVVLHDAGPGARVTVPLLPDLLADLRARGYGLVTLSALDGARPGDLAALRRRAFLLLDRLFDRAGHIRPVGGRADTLFRLGPVAFPLSGVRLADGTPVPKGTPAAEFHVNNPLIVDIGPRNAVRQGRASDLPFMARDLATRPDLRDAEVIFCLSALSPLLGIVHFETQAIPAADERRLRRWANVLRRVYGSQGEAQPPRLSILSRAEYLRLYGGPESGAS</sequence>
<comment type="caution">
    <text evidence="2">The sequence shown here is derived from an EMBL/GenBank/DDBJ whole genome shotgun (WGS) entry which is preliminary data.</text>
</comment>
<accession>A0ABW1DKR8</accession>
<dbReference type="PROSITE" id="PS51677">
    <property type="entry name" value="NODB"/>
    <property type="match status" value="1"/>
</dbReference>
<dbReference type="CDD" id="cd10959">
    <property type="entry name" value="CE4_NodB_like_3"/>
    <property type="match status" value="1"/>
</dbReference>
<evidence type="ECO:0000313" key="2">
    <source>
        <dbReference type="EMBL" id="MFC5848061.1"/>
    </source>
</evidence>
<protein>
    <submittedName>
        <fullName evidence="2">Polysaccharide deacetylase family protein</fullName>
    </submittedName>
</protein>
<dbReference type="EMBL" id="JBHSOH010000006">
    <property type="protein sequence ID" value="MFC5848061.1"/>
    <property type="molecule type" value="Genomic_DNA"/>
</dbReference>
<proteinExistence type="predicted"/>
<dbReference type="InterPro" id="IPR054467">
    <property type="entry name" value="YkoP-like_dom"/>
</dbReference>
<dbReference type="Pfam" id="PF22790">
    <property type="entry name" value="YkoP"/>
    <property type="match status" value="1"/>
</dbReference>
<evidence type="ECO:0000259" key="1">
    <source>
        <dbReference type="PROSITE" id="PS51677"/>
    </source>
</evidence>
<keyword evidence="3" id="KW-1185">Reference proteome</keyword>
<dbReference type="PANTHER" id="PTHR10587">
    <property type="entry name" value="GLYCOSYL TRANSFERASE-RELATED"/>
    <property type="match status" value="1"/>
</dbReference>
<name>A0ABW1DKR8_9DEIO</name>
<dbReference type="InterPro" id="IPR002509">
    <property type="entry name" value="NODB_dom"/>
</dbReference>
<dbReference type="Proteomes" id="UP001595979">
    <property type="component" value="Unassembled WGS sequence"/>
</dbReference>
<gene>
    <name evidence="2" type="ORF">ACFPQ6_07030</name>
</gene>
<feature type="domain" description="NodB homology" evidence="1">
    <location>
        <begin position="45"/>
        <end position="226"/>
    </location>
</feature>
<dbReference type="RefSeq" id="WP_380047748.1">
    <property type="nucleotide sequence ID" value="NZ_JBHSOH010000006.1"/>
</dbReference>
<organism evidence="2 3">
    <name type="scientific">Deinococcus petrolearius</name>
    <dbReference type="NCBI Taxonomy" id="1751295"/>
    <lineage>
        <taxon>Bacteria</taxon>
        <taxon>Thermotogati</taxon>
        <taxon>Deinococcota</taxon>
        <taxon>Deinococci</taxon>
        <taxon>Deinococcales</taxon>
        <taxon>Deinococcaceae</taxon>
        <taxon>Deinococcus</taxon>
    </lineage>
</organism>
<dbReference type="InterPro" id="IPR050248">
    <property type="entry name" value="Polysacc_deacetylase_ArnD"/>
</dbReference>
<reference evidence="3" key="1">
    <citation type="journal article" date="2019" name="Int. J. Syst. Evol. Microbiol.">
        <title>The Global Catalogue of Microorganisms (GCM) 10K type strain sequencing project: providing services to taxonomists for standard genome sequencing and annotation.</title>
        <authorList>
            <consortium name="The Broad Institute Genomics Platform"/>
            <consortium name="The Broad Institute Genome Sequencing Center for Infectious Disease"/>
            <person name="Wu L."/>
            <person name="Ma J."/>
        </authorList>
    </citation>
    <scope>NUCLEOTIDE SEQUENCE [LARGE SCALE GENOMIC DNA]</scope>
    <source>
        <strain evidence="3">CGMCC 1.15053</strain>
    </source>
</reference>
<dbReference type="InterPro" id="IPR011330">
    <property type="entry name" value="Glyco_hydro/deAcase_b/a-brl"/>
</dbReference>
<dbReference type="SUPFAM" id="SSF88713">
    <property type="entry name" value="Glycoside hydrolase/deacetylase"/>
    <property type="match status" value="1"/>
</dbReference>
<dbReference type="PANTHER" id="PTHR10587:SF137">
    <property type="entry name" value="4-DEOXY-4-FORMAMIDO-L-ARABINOSE-PHOSPHOUNDECAPRENOL DEFORMYLASE ARND-RELATED"/>
    <property type="match status" value="1"/>
</dbReference>
<evidence type="ECO:0000313" key="3">
    <source>
        <dbReference type="Proteomes" id="UP001595979"/>
    </source>
</evidence>
<dbReference type="Pfam" id="PF01522">
    <property type="entry name" value="Polysacc_deac_1"/>
    <property type="match status" value="1"/>
</dbReference>